<dbReference type="InterPro" id="IPR050812">
    <property type="entry name" value="Preph/Arog_dehydrog"/>
</dbReference>
<sequence length="270" mass="28319">MEVLVVGAGAMGRWAGETLETEFSVAFADRDPDAASAAADAVGGRAVALETTSTFDAVCIAVPITAARDAIEAHADRASRAMLDVTGVMADPVAAMREHLPDRERVSLHPLFAPENAPGNVAAVVDAPGPVTDAALDAIDDAGNRVFETNPEEHDSAMETVQAGAHTAILAYALAAEDVREEFATPVSRALSDLVGTVTEGTPRVYREIQESFEGADAVAAAASRIAEADGEAFDRLYEEARDRRRRRLEGADTDDVSGDGDATARGDRQ</sequence>
<feature type="domain" description="Prephenate/arogenate dehydrogenase" evidence="3">
    <location>
        <begin position="1"/>
        <end position="265"/>
    </location>
</feature>
<keyword evidence="1" id="KW-0560">Oxidoreductase</keyword>
<name>A0A1H5ZAR9_9EURY</name>
<dbReference type="GO" id="GO:0070403">
    <property type="term" value="F:NAD+ binding"/>
    <property type="evidence" value="ECO:0007669"/>
    <property type="project" value="InterPro"/>
</dbReference>
<evidence type="ECO:0000259" key="3">
    <source>
        <dbReference type="PROSITE" id="PS51176"/>
    </source>
</evidence>
<dbReference type="GeneID" id="39858633"/>
<dbReference type="RefSeq" id="WP_103991644.1">
    <property type="nucleotide sequence ID" value="NZ_CP031311.1"/>
</dbReference>
<accession>A0A1H5ZAR9</accession>
<keyword evidence="6" id="KW-1185">Reference proteome</keyword>
<dbReference type="InterPro" id="IPR003099">
    <property type="entry name" value="Prephen_DH"/>
</dbReference>
<dbReference type="GO" id="GO:0006571">
    <property type="term" value="P:tyrosine biosynthetic process"/>
    <property type="evidence" value="ECO:0007669"/>
    <property type="project" value="InterPro"/>
</dbReference>
<dbReference type="AlphaFoldDB" id="A0A1H5ZAR9"/>
<dbReference type="SUPFAM" id="SSF51735">
    <property type="entry name" value="NAD(P)-binding Rossmann-fold domains"/>
    <property type="match status" value="1"/>
</dbReference>
<dbReference type="Pfam" id="PF02153">
    <property type="entry name" value="PDH_N"/>
    <property type="match status" value="1"/>
</dbReference>
<dbReference type="PROSITE" id="PS51176">
    <property type="entry name" value="PDH_ADH"/>
    <property type="match status" value="1"/>
</dbReference>
<evidence type="ECO:0000256" key="2">
    <source>
        <dbReference type="SAM" id="MobiDB-lite"/>
    </source>
</evidence>
<dbReference type="PANTHER" id="PTHR21363:SF0">
    <property type="entry name" value="PREPHENATE DEHYDROGENASE [NADP(+)]"/>
    <property type="match status" value="1"/>
</dbReference>
<evidence type="ECO:0000313" key="7">
    <source>
        <dbReference type="Proteomes" id="UP000296733"/>
    </source>
</evidence>
<gene>
    <name evidence="4" type="ORF">DV707_11025</name>
    <name evidence="5" type="ORF">SAMN04488133_1929</name>
</gene>
<protein>
    <submittedName>
        <fullName evidence="5">Prephenate dehydrogenase</fullName>
    </submittedName>
</protein>
<dbReference type="GO" id="GO:0008977">
    <property type="term" value="F:prephenate dehydrogenase (NAD+) activity"/>
    <property type="evidence" value="ECO:0007669"/>
    <property type="project" value="InterPro"/>
</dbReference>
<dbReference type="GO" id="GO:0004665">
    <property type="term" value="F:prephenate dehydrogenase (NADP+) activity"/>
    <property type="evidence" value="ECO:0007669"/>
    <property type="project" value="InterPro"/>
</dbReference>
<proteinExistence type="predicted"/>
<dbReference type="EMBL" id="CP031311">
    <property type="protein sequence ID" value="QCC48154.1"/>
    <property type="molecule type" value="Genomic_DNA"/>
</dbReference>
<dbReference type="InterPro" id="IPR046826">
    <property type="entry name" value="PDH_N"/>
</dbReference>
<dbReference type="Proteomes" id="UP000296733">
    <property type="component" value="Chromosome"/>
</dbReference>
<organism evidence="5 6">
    <name type="scientific">Halobellus limi</name>
    <dbReference type="NCBI Taxonomy" id="699433"/>
    <lineage>
        <taxon>Archaea</taxon>
        <taxon>Methanobacteriati</taxon>
        <taxon>Methanobacteriota</taxon>
        <taxon>Stenosarchaea group</taxon>
        <taxon>Halobacteria</taxon>
        <taxon>Halobacteriales</taxon>
        <taxon>Haloferacaceae</taxon>
        <taxon>Halobellus</taxon>
    </lineage>
</organism>
<dbReference type="EMBL" id="FNVN01000002">
    <property type="protein sequence ID" value="SEG33619.1"/>
    <property type="molecule type" value="Genomic_DNA"/>
</dbReference>
<reference evidence="4 7" key="2">
    <citation type="journal article" date="2019" name="Nat. Commun.">
        <title>A new type of DNA phosphorothioation-based antiviral system in archaea.</title>
        <authorList>
            <person name="Xiong L."/>
            <person name="Liu S."/>
            <person name="Chen S."/>
            <person name="Xiao Y."/>
            <person name="Zhu B."/>
            <person name="Gao Y."/>
            <person name="Zhang Y."/>
            <person name="Chen B."/>
            <person name="Luo J."/>
            <person name="Deng Z."/>
            <person name="Chen X."/>
            <person name="Wang L."/>
            <person name="Chen S."/>
        </authorList>
    </citation>
    <scope>NUCLEOTIDE SEQUENCE [LARGE SCALE GENOMIC DNA]</scope>
    <source>
        <strain evidence="4 7">CGMCC 1.10331</strain>
    </source>
</reference>
<dbReference type="InterPro" id="IPR008927">
    <property type="entry name" value="6-PGluconate_DH-like_C_sf"/>
</dbReference>
<evidence type="ECO:0000313" key="6">
    <source>
        <dbReference type="Proteomes" id="UP000236740"/>
    </source>
</evidence>
<evidence type="ECO:0000256" key="1">
    <source>
        <dbReference type="ARBA" id="ARBA00023002"/>
    </source>
</evidence>
<dbReference type="Proteomes" id="UP000236740">
    <property type="component" value="Unassembled WGS sequence"/>
</dbReference>
<dbReference type="Gene3D" id="3.40.50.720">
    <property type="entry name" value="NAD(P)-binding Rossmann-like Domain"/>
    <property type="match status" value="1"/>
</dbReference>
<dbReference type="SUPFAM" id="SSF48179">
    <property type="entry name" value="6-phosphogluconate dehydrogenase C-terminal domain-like"/>
    <property type="match status" value="1"/>
</dbReference>
<reference evidence="5 6" key="1">
    <citation type="submission" date="2016-10" db="EMBL/GenBank/DDBJ databases">
        <authorList>
            <person name="de Groot N.N."/>
        </authorList>
    </citation>
    <scope>NUCLEOTIDE SEQUENCE [LARGE SCALE GENOMIC DNA]</scope>
    <source>
        <strain evidence="5 6">CGMCC 1.10331</strain>
    </source>
</reference>
<evidence type="ECO:0000313" key="4">
    <source>
        <dbReference type="EMBL" id="QCC48154.1"/>
    </source>
</evidence>
<dbReference type="InterPro" id="IPR036291">
    <property type="entry name" value="NAD(P)-bd_dom_sf"/>
</dbReference>
<feature type="region of interest" description="Disordered" evidence="2">
    <location>
        <begin position="245"/>
        <end position="270"/>
    </location>
</feature>
<dbReference type="KEGG" id="hlm:DV707_11025"/>
<dbReference type="OrthoDB" id="24743at2157"/>
<dbReference type="PANTHER" id="PTHR21363">
    <property type="entry name" value="PREPHENATE DEHYDROGENASE"/>
    <property type="match status" value="1"/>
</dbReference>
<evidence type="ECO:0000313" key="5">
    <source>
        <dbReference type="EMBL" id="SEG33619.1"/>
    </source>
</evidence>